<organism evidence="1 2">
    <name type="scientific">Polarella glacialis</name>
    <name type="common">Dinoflagellate</name>
    <dbReference type="NCBI Taxonomy" id="89957"/>
    <lineage>
        <taxon>Eukaryota</taxon>
        <taxon>Sar</taxon>
        <taxon>Alveolata</taxon>
        <taxon>Dinophyceae</taxon>
        <taxon>Suessiales</taxon>
        <taxon>Suessiaceae</taxon>
        <taxon>Polarella</taxon>
    </lineage>
</organism>
<evidence type="ECO:0000313" key="1">
    <source>
        <dbReference type="EMBL" id="CAE8737599.1"/>
    </source>
</evidence>
<sequence>MLGQCEIALRSEQPPLGTTSSQGPMAEPQLRRLDLANVLGMDLLWNVHGIGNFGCGWMVVQQCVRGTCLVTASACVVGSLQQRHAPDRPVTFCPRKCVHVLTTPHV</sequence>
<accession>A0A813LRA4</accession>
<dbReference type="AlphaFoldDB" id="A0A813LRA4"/>
<reference evidence="1" key="1">
    <citation type="submission" date="2021-02" db="EMBL/GenBank/DDBJ databases">
        <authorList>
            <person name="Dougan E. K."/>
            <person name="Rhodes N."/>
            <person name="Thang M."/>
            <person name="Chan C."/>
        </authorList>
    </citation>
    <scope>NUCLEOTIDE SEQUENCE</scope>
</reference>
<dbReference type="Proteomes" id="UP000626109">
    <property type="component" value="Unassembled WGS sequence"/>
</dbReference>
<comment type="caution">
    <text evidence="1">The sequence shown here is derived from an EMBL/GenBank/DDBJ whole genome shotgun (WGS) entry which is preliminary data.</text>
</comment>
<dbReference type="EMBL" id="CAJNNW010036796">
    <property type="protein sequence ID" value="CAE8737599.1"/>
    <property type="molecule type" value="Genomic_DNA"/>
</dbReference>
<proteinExistence type="predicted"/>
<protein>
    <submittedName>
        <fullName evidence="1">Uncharacterized protein</fullName>
    </submittedName>
</protein>
<evidence type="ECO:0000313" key="2">
    <source>
        <dbReference type="Proteomes" id="UP000626109"/>
    </source>
</evidence>
<name>A0A813LRA4_POLGL</name>
<gene>
    <name evidence="1" type="ORF">PGLA2088_LOCUS48835</name>
</gene>